<feature type="non-terminal residue" evidence="2">
    <location>
        <position position="168"/>
    </location>
</feature>
<accession>A0A6J4QN93</accession>
<organism evidence="2">
    <name type="scientific">uncultured Rubrobacteraceae bacterium</name>
    <dbReference type="NCBI Taxonomy" id="349277"/>
    <lineage>
        <taxon>Bacteria</taxon>
        <taxon>Bacillati</taxon>
        <taxon>Actinomycetota</taxon>
        <taxon>Rubrobacteria</taxon>
        <taxon>Rubrobacterales</taxon>
        <taxon>Rubrobacteraceae</taxon>
        <taxon>environmental samples</taxon>
    </lineage>
</organism>
<feature type="compositionally biased region" description="Basic and acidic residues" evidence="1">
    <location>
        <begin position="127"/>
        <end position="142"/>
    </location>
</feature>
<name>A0A6J4QN93_9ACTN</name>
<feature type="region of interest" description="Disordered" evidence="1">
    <location>
        <begin position="17"/>
        <end position="168"/>
    </location>
</feature>
<feature type="compositionally biased region" description="Basic residues" evidence="1">
    <location>
        <begin position="143"/>
        <end position="158"/>
    </location>
</feature>
<evidence type="ECO:0000313" key="2">
    <source>
        <dbReference type="EMBL" id="CAA9449909.1"/>
    </source>
</evidence>
<feature type="compositionally biased region" description="Low complexity" evidence="1">
    <location>
        <begin position="109"/>
        <end position="120"/>
    </location>
</feature>
<proteinExistence type="predicted"/>
<protein>
    <submittedName>
        <fullName evidence="2">Organic hydroperoxide resistance transcriptional regulator</fullName>
    </submittedName>
</protein>
<feature type="compositionally biased region" description="Low complexity" evidence="1">
    <location>
        <begin position="32"/>
        <end position="54"/>
    </location>
</feature>
<evidence type="ECO:0000256" key="1">
    <source>
        <dbReference type="SAM" id="MobiDB-lite"/>
    </source>
</evidence>
<reference evidence="2" key="1">
    <citation type="submission" date="2020-02" db="EMBL/GenBank/DDBJ databases">
        <authorList>
            <person name="Meier V. D."/>
        </authorList>
    </citation>
    <scope>NUCLEOTIDE SEQUENCE</scope>
    <source>
        <strain evidence="2">AVDCRST_MAG02</strain>
    </source>
</reference>
<feature type="non-terminal residue" evidence="2">
    <location>
        <position position="1"/>
    </location>
</feature>
<dbReference type="EMBL" id="CADCVH010000022">
    <property type="protein sequence ID" value="CAA9449909.1"/>
    <property type="molecule type" value="Genomic_DNA"/>
</dbReference>
<dbReference type="AlphaFoldDB" id="A0A6J4QN93"/>
<gene>
    <name evidence="2" type="ORF">AVDCRST_MAG02-810</name>
</gene>
<sequence>GRRSRPVAWRWAAKLRDLPARPCPPRPRRPAAARPRPVPRPGAAAHAAPATGRADPVRVARRRRPRSLHGLQVAAADAGGGPPHPRAGRARPARDARVAYGQGARDAQGPRGDVVRAGAGVRRRPRPRYDRAVHSHERGDPKVHHRARRTGSRGRRSTRTNENGGRRM</sequence>